<gene>
    <name evidence="2" type="primary">atp8</name>
</gene>
<protein>
    <submittedName>
        <fullName evidence="2">ATP synthase F0 subunit 8</fullName>
    </submittedName>
</protein>
<dbReference type="EMBL" id="KT809330">
    <property type="protein sequence ID" value="ALO20747.1"/>
    <property type="molecule type" value="Genomic_DNA"/>
</dbReference>
<sequence>MSQLDLTIFSTNFISSLLLFILFFIGFGFILFSILINIKFRIFLSYGDNFSKSLKNDNKSIYQIKNLLKL</sequence>
<proteinExistence type="predicted"/>
<feature type="transmembrane region" description="Helical" evidence="1">
    <location>
        <begin position="12"/>
        <end position="36"/>
    </location>
</feature>
<evidence type="ECO:0000313" key="2">
    <source>
        <dbReference type="EMBL" id="ALO20747.1"/>
    </source>
</evidence>
<keyword evidence="2" id="KW-0496">Mitochondrion</keyword>
<keyword evidence="1" id="KW-1133">Transmembrane helix</keyword>
<organism evidence="2">
    <name type="scientific">Euphysa aurata</name>
    <dbReference type="NCBI Taxonomy" id="576745"/>
    <lineage>
        <taxon>Eukaryota</taxon>
        <taxon>Metazoa</taxon>
        <taxon>Cnidaria</taxon>
        <taxon>Hydrozoa</taxon>
        <taxon>Hydroidolina</taxon>
        <taxon>Anthoathecata</taxon>
        <taxon>Aplanulata</taxon>
        <taxon>Corymorphidae</taxon>
        <taxon>Euphysa</taxon>
    </lineage>
</organism>
<geneLocation type="mitochondrion" evidence="2"/>
<dbReference type="AlphaFoldDB" id="A0A0S2IB76"/>
<reference evidence="2" key="1">
    <citation type="journal article" date="2015" name="PeerJ">
        <title>Phylogenetic analysis of higher-level relationships within Hydroidolina (Cnidaria: Hydrozoa) using mitochondrial genome data and insight into their mitochondrial transcription.</title>
        <authorList>
            <person name="Kayal E."/>
            <person name="Bentlage B."/>
            <person name="Cartwright P."/>
            <person name="Yanagihara A.A."/>
            <person name="Lindsay D.J."/>
            <person name="Hopcroft R.R."/>
            <person name="Collins A.G."/>
        </authorList>
    </citation>
    <scope>NUCLEOTIDE SEQUENCE</scope>
</reference>
<keyword evidence="1" id="KW-0812">Transmembrane</keyword>
<accession>A0A0S2IB76</accession>
<keyword evidence="1" id="KW-0472">Membrane</keyword>
<evidence type="ECO:0000256" key="1">
    <source>
        <dbReference type="SAM" id="Phobius"/>
    </source>
</evidence>
<name>A0A0S2IB76_9CNID</name>